<dbReference type="Proteomes" id="UP000309138">
    <property type="component" value="Unassembled WGS sequence"/>
</dbReference>
<evidence type="ECO:0000313" key="4">
    <source>
        <dbReference type="EMBL" id="TKD51331.1"/>
    </source>
</evidence>
<sequence length="591" mass="63578">MRANDPATLFARAEQAFLAGRLEAARGDLLAALRLAGEHPAILHLLALLEKRAGQSEAARKAFARALRQAPDDPQIRTNHANLLLSLGDEEAALKELDRAIDARPGFRDAHVNRAVIRHRSGNATGAWRDIEAFAAAPGADARILTLAGQIRRDLGEFDAAATCFDRALALDPARATALAGRARVALERGDDDAEARHATARRAAPENIALRLGEALAAEAGGNAERGIALLREALHDAPLDTELHVELVRMASEAGYPHELDSIAAAAARPEASLPLHQAYVTALAQAERPQDVIEHVDRLAPAMRADALLSAQQLAAFDTLDMREHAAPLAERLANGPATVFVARHALRFGDPQRAASLLEARCLAGTGSVADWAHLGIAWRLLGDYRAAWLFDQPGLYRWTDLELSAEDLVGLAALLRGLHRTRAHPVDQSLRGGTQTRGSLFARREPALRALAAMLDTAIARHMAALPPADPAHPLLARRDAALRISGSWSVRLGASGFHVSHIHPQGLLSSALYIALPERIPADDDRAGWLELGRPPAELELDLPPVATIEPRPGRLALFPSYMFHGTRPFAAGERLTVAFDVALR</sequence>
<evidence type="ECO:0000256" key="3">
    <source>
        <dbReference type="PROSITE-ProRule" id="PRU00339"/>
    </source>
</evidence>
<dbReference type="InterPro" id="IPR050498">
    <property type="entry name" value="Ycf3"/>
</dbReference>
<feature type="repeat" description="TPR" evidence="3">
    <location>
        <begin position="142"/>
        <end position="175"/>
    </location>
</feature>
<feature type="repeat" description="TPR" evidence="3">
    <location>
        <begin position="40"/>
        <end position="73"/>
    </location>
</feature>
<organism evidence="4 5">
    <name type="scientific">Sphingomonas baiyangensis</name>
    <dbReference type="NCBI Taxonomy" id="2572576"/>
    <lineage>
        <taxon>Bacteria</taxon>
        <taxon>Pseudomonadati</taxon>
        <taxon>Pseudomonadota</taxon>
        <taxon>Alphaproteobacteria</taxon>
        <taxon>Sphingomonadales</taxon>
        <taxon>Sphingomonadaceae</taxon>
        <taxon>Sphingomonas</taxon>
    </lineage>
</organism>
<gene>
    <name evidence="4" type="ORF">FBR43_11635</name>
</gene>
<dbReference type="SMART" id="SM00028">
    <property type="entry name" value="TPR"/>
    <property type="match status" value="4"/>
</dbReference>
<keyword evidence="5" id="KW-1185">Reference proteome</keyword>
<dbReference type="Pfam" id="PF13432">
    <property type="entry name" value="TPR_16"/>
    <property type="match status" value="2"/>
</dbReference>
<reference evidence="4 5" key="1">
    <citation type="submission" date="2019-04" db="EMBL/GenBank/DDBJ databases">
        <authorList>
            <person name="Yang Y."/>
            <person name="Wei D."/>
        </authorList>
    </citation>
    <scope>NUCLEOTIDE SEQUENCE [LARGE SCALE GENOMIC DNA]</scope>
    <source>
        <strain evidence="4 5">L-1-4w-11</strain>
    </source>
</reference>
<name>A0A4U1L350_9SPHN</name>
<accession>A0A4U1L350</accession>
<dbReference type="Pfam" id="PF13759">
    <property type="entry name" value="2OG-FeII_Oxy_5"/>
    <property type="match status" value="1"/>
</dbReference>
<keyword evidence="2 3" id="KW-0802">TPR repeat</keyword>
<dbReference type="PANTHER" id="PTHR44858">
    <property type="entry name" value="TETRATRICOPEPTIDE REPEAT PROTEIN 6"/>
    <property type="match status" value="1"/>
</dbReference>
<dbReference type="Gene3D" id="1.25.40.10">
    <property type="entry name" value="Tetratricopeptide repeat domain"/>
    <property type="match status" value="1"/>
</dbReference>
<proteinExistence type="predicted"/>
<dbReference type="AlphaFoldDB" id="A0A4U1L350"/>
<dbReference type="PANTHER" id="PTHR44858:SF1">
    <property type="entry name" value="UDP-N-ACETYLGLUCOSAMINE--PEPTIDE N-ACETYLGLUCOSAMINYLTRANSFERASE SPINDLY-RELATED"/>
    <property type="match status" value="1"/>
</dbReference>
<dbReference type="InterPro" id="IPR012668">
    <property type="entry name" value="CHP02466"/>
</dbReference>
<evidence type="ECO:0000256" key="1">
    <source>
        <dbReference type="ARBA" id="ARBA00022737"/>
    </source>
</evidence>
<dbReference type="Gene3D" id="2.60.120.620">
    <property type="entry name" value="q2cbj1_9rhob like domain"/>
    <property type="match status" value="1"/>
</dbReference>
<comment type="caution">
    <text evidence="4">The sequence shown here is derived from an EMBL/GenBank/DDBJ whole genome shotgun (WGS) entry which is preliminary data.</text>
</comment>
<dbReference type="OrthoDB" id="9783136at2"/>
<dbReference type="RefSeq" id="WP_136943276.1">
    <property type="nucleotide sequence ID" value="NZ_SWKR01000002.1"/>
</dbReference>
<dbReference type="PROSITE" id="PS50005">
    <property type="entry name" value="TPR"/>
    <property type="match status" value="2"/>
</dbReference>
<dbReference type="EMBL" id="SWKR01000002">
    <property type="protein sequence ID" value="TKD51331.1"/>
    <property type="molecule type" value="Genomic_DNA"/>
</dbReference>
<dbReference type="InterPro" id="IPR019734">
    <property type="entry name" value="TPR_rpt"/>
</dbReference>
<dbReference type="InterPro" id="IPR011990">
    <property type="entry name" value="TPR-like_helical_dom_sf"/>
</dbReference>
<evidence type="ECO:0000313" key="5">
    <source>
        <dbReference type="Proteomes" id="UP000309138"/>
    </source>
</evidence>
<keyword evidence="1" id="KW-0677">Repeat</keyword>
<evidence type="ECO:0000256" key="2">
    <source>
        <dbReference type="ARBA" id="ARBA00022803"/>
    </source>
</evidence>
<dbReference type="SUPFAM" id="SSF48452">
    <property type="entry name" value="TPR-like"/>
    <property type="match status" value="1"/>
</dbReference>
<protein>
    <submittedName>
        <fullName evidence="4">Tetratricopeptide repeat protein</fullName>
    </submittedName>
</protein>